<keyword evidence="6" id="KW-0865">Zymogen</keyword>
<gene>
    <name evidence="14" type="ORF">FHR84_002406</name>
</gene>
<keyword evidence="7 9" id="KW-1015">Disulfide bond</keyword>
<accession>A0A852YZB1</accession>
<keyword evidence="2" id="KW-0645">Protease</keyword>
<comment type="similarity">
    <text evidence="1">Belongs to the peptidase S1 family.</text>
</comment>
<feature type="domain" description="Peptidase S1A alpha-lytic prodomain" evidence="13">
    <location>
        <begin position="138"/>
        <end position="194"/>
    </location>
</feature>
<dbReference type="EMBL" id="JACBYW010000004">
    <property type="protein sequence ID" value="NYH79072.1"/>
    <property type="molecule type" value="Genomic_DNA"/>
</dbReference>
<evidence type="ECO:0000256" key="2">
    <source>
        <dbReference type="ARBA" id="ARBA00022670"/>
    </source>
</evidence>
<feature type="compositionally biased region" description="Polar residues" evidence="10">
    <location>
        <begin position="41"/>
        <end position="53"/>
    </location>
</feature>
<feature type="active site" description="Charge relay system" evidence="8">
    <location>
        <position position="345"/>
    </location>
</feature>
<feature type="signal peptide" evidence="11">
    <location>
        <begin position="1"/>
        <end position="38"/>
    </location>
</feature>
<evidence type="ECO:0000256" key="1">
    <source>
        <dbReference type="ARBA" id="ARBA00007664"/>
    </source>
</evidence>
<evidence type="ECO:0000256" key="11">
    <source>
        <dbReference type="SAM" id="SignalP"/>
    </source>
</evidence>
<evidence type="ECO:0000256" key="7">
    <source>
        <dbReference type="ARBA" id="ARBA00023157"/>
    </source>
</evidence>
<comment type="caution">
    <text evidence="14">The sequence shown here is derived from an EMBL/GenBank/DDBJ whole genome shotgun (WGS) entry which is preliminary data.</text>
</comment>
<dbReference type="InterPro" id="IPR009003">
    <property type="entry name" value="Peptidase_S1_PA"/>
</dbReference>
<dbReference type="InterPro" id="IPR043504">
    <property type="entry name" value="Peptidase_S1_PA_chymotrypsin"/>
</dbReference>
<dbReference type="GO" id="GO:0005576">
    <property type="term" value="C:extracellular region"/>
    <property type="evidence" value="ECO:0007669"/>
    <property type="project" value="InterPro"/>
</dbReference>
<dbReference type="PIRSF" id="PIRSF001134">
    <property type="entry name" value="Streptogrisin"/>
    <property type="match status" value="1"/>
</dbReference>
<reference evidence="14 15" key="1">
    <citation type="submission" date="2020-07" db="EMBL/GenBank/DDBJ databases">
        <title>Genomic Encyclopedia of Type Strains, Phase III (KMG-III): the genomes of soil and plant-associated and newly described type strains.</title>
        <authorList>
            <person name="Whitman W."/>
        </authorList>
    </citation>
    <scope>NUCLEOTIDE SEQUENCE [LARGE SCALE GENOMIC DNA]</scope>
    <source>
        <strain evidence="14 15">CECT 8576</strain>
    </source>
</reference>
<dbReference type="GO" id="GO:0006508">
    <property type="term" value="P:proteolysis"/>
    <property type="evidence" value="ECO:0007669"/>
    <property type="project" value="UniProtKB-KW"/>
</dbReference>
<dbReference type="EC" id="3.4.21.-" evidence="14"/>
<dbReference type="GO" id="GO:0004252">
    <property type="term" value="F:serine-type endopeptidase activity"/>
    <property type="evidence" value="ECO:0007669"/>
    <property type="project" value="InterPro"/>
</dbReference>
<dbReference type="CDD" id="cd21112">
    <property type="entry name" value="alphaLP-like"/>
    <property type="match status" value="1"/>
</dbReference>
<keyword evidence="3 11" id="KW-0732">Signal</keyword>
<feature type="disulfide bond" evidence="9">
    <location>
        <begin position="303"/>
        <end position="313"/>
    </location>
</feature>
<dbReference type="Gene3D" id="3.30.300.50">
    <property type="match status" value="2"/>
</dbReference>
<dbReference type="InterPro" id="IPR001254">
    <property type="entry name" value="Trypsin_dom"/>
</dbReference>
<feature type="disulfide bond" evidence="9">
    <location>
        <begin position="339"/>
        <end position="366"/>
    </location>
</feature>
<protein>
    <submittedName>
        <fullName evidence="14">Streptogrisin C</fullName>
        <ecNumber evidence="14">3.4.21.-</ecNumber>
    </submittedName>
</protein>
<dbReference type="InterPro" id="IPR004236">
    <property type="entry name" value="Pept_S1_alpha_lytic"/>
</dbReference>
<dbReference type="SUPFAM" id="SSF54806">
    <property type="entry name" value="Alpha-lytic protease prodomain"/>
    <property type="match status" value="1"/>
</dbReference>
<keyword evidence="5" id="KW-0720">Serine protease</keyword>
<dbReference type="Proteomes" id="UP000548304">
    <property type="component" value="Unassembled WGS sequence"/>
</dbReference>
<feature type="disulfide bond" evidence="9">
    <location>
        <begin position="227"/>
        <end position="243"/>
    </location>
</feature>
<feature type="region of interest" description="Disordered" evidence="10">
    <location>
        <begin position="36"/>
        <end position="56"/>
    </location>
</feature>
<evidence type="ECO:0000256" key="3">
    <source>
        <dbReference type="ARBA" id="ARBA00022729"/>
    </source>
</evidence>
<proteinExistence type="inferred from homology"/>
<evidence type="ECO:0000256" key="8">
    <source>
        <dbReference type="PIRSR" id="PIRSR001134-1"/>
    </source>
</evidence>
<evidence type="ECO:0000256" key="5">
    <source>
        <dbReference type="ARBA" id="ARBA00022825"/>
    </source>
</evidence>
<dbReference type="InterPro" id="IPR001316">
    <property type="entry name" value="Pept_S1A_streptogrisin"/>
</dbReference>
<evidence type="ECO:0000256" key="4">
    <source>
        <dbReference type="ARBA" id="ARBA00022801"/>
    </source>
</evidence>
<evidence type="ECO:0000256" key="10">
    <source>
        <dbReference type="SAM" id="MobiDB-lite"/>
    </source>
</evidence>
<keyword evidence="4 14" id="KW-0378">Hydrolase</keyword>
<feature type="active site" description="Charge relay system" evidence="8">
    <location>
        <position position="242"/>
    </location>
</feature>
<keyword evidence="15" id="KW-1185">Reference proteome</keyword>
<organism evidence="14 15">
    <name type="scientific">Actinopolyspora biskrensis</name>
    <dbReference type="NCBI Taxonomy" id="1470178"/>
    <lineage>
        <taxon>Bacteria</taxon>
        <taxon>Bacillati</taxon>
        <taxon>Actinomycetota</taxon>
        <taxon>Actinomycetes</taxon>
        <taxon>Actinopolysporales</taxon>
        <taxon>Actinopolysporaceae</taxon>
        <taxon>Actinopolyspora</taxon>
    </lineage>
</organism>
<dbReference type="InterPro" id="IPR037295">
    <property type="entry name" value="Alpha-lytic_protease_prodomain"/>
</dbReference>
<dbReference type="PRINTS" id="PR00861">
    <property type="entry name" value="ALYTICPTASE"/>
</dbReference>
<feature type="chain" id="PRO_5032485697" evidence="11">
    <location>
        <begin position="39"/>
        <end position="391"/>
    </location>
</feature>
<sequence>MPQSREATFMKLRLAGRLAGTMLLATATAALTAAPVGASPEQASTPEQSSAVDQQDRPGTLLEAMQRDLGLTLAQSRQRLQRETIAERVQRTVRGSLGTAYGGSYYDSAAGELVVGVTDRAKLDEARSSGAKARLVEHSSAELDGIADRLGGLLPEAPPSVTGYYVDPADNSVVLTADRGGAGAAEDFLRSSGVGETAVRVETERSPRLYNDIVGGNPYYVNDGARCSVGFAVQGGFVSAGHCAREGDGTSSPRGTVAGSSFPENDYSYVASAERGRPAVNDYGGDTVPVAGSTEAPVGSSVCRSGSTTGWHCGTIVSKNQAVRYDQGTVHGLTRTDVCAEPGDSGGAFVSGDQAQGMTSGGWGNCTDGGTTFFQPVNEALGEYGVRLLTE</sequence>
<dbReference type="Pfam" id="PF02983">
    <property type="entry name" value="Pro_Al_protease"/>
    <property type="match status" value="1"/>
</dbReference>
<evidence type="ECO:0000313" key="14">
    <source>
        <dbReference type="EMBL" id="NYH79072.1"/>
    </source>
</evidence>
<evidence type="ECO:0000256" key="6">
    <source>
        <dbReference type="ARBA" id="ARBA00023145"/>
    </source>
</evidence>
<evidence type="ECO:0000313" key="15">
    <source>
        <dbReference type="Proteomes" id="UP000548304"/>
    </source>
</evidence>
<evidence type="ECO:0000256" key="9">
    <source>
        <dbReference type="PIRSR" id="PIRSR001134-2"/>
    </source>
</evidence>
<feature type="active site" description="Charge relay system" evidence="8">
    <location>
        <position position="266"/>
    </location>
</feature>
<dbReference type="Pfam" id="PF00089">
    <property type="entry name" value="Trypsin"/>
    <property type="match status" value="1"/>
</dbReference>
<name>A0A852YZB1_9ACTN</name>
<dbReference type="AlphaFoldDB" id="A0A852YZB1"/>
<dbReference type="InterPro" id="IPR035070">
    <property type="entry name" value="Streptogrisin_prodomain"/>
</dbReference>
<evidence type="ECO:0000259" key="13">
    <source>
        <dbReference type="Pfam" id="PF02983"/>
    </source>
</evidence>
<evidence type="ECO:0000259" key="12">
    <source>
        <dbReference type="Pfam" id="PF00089"/>
    </source>
</evidence>
<feature type="domain" description="Peptidase S1" evidence="12">
    <location>
        <begin position="286"/>
        <end position="379"/>
    </location>
</feature>
<dbReference type="SUPFAM" id="SSF50494">
    <property type="entry name" value="Trypsin-like serine proteases"/>
    <property type="match status" value="1"/>
</dbReference>
<dbReference type="Gene3D" id="2.40.10.10">
    <property type="entry name" value="Trypsin-like serine proteases"/>
    <property type="match status" value="2"/>
</dbReference>